<reference evidence="14" key="3">
    <citation type="submission" date="2022-01" db="UniProtKB">
        <authorList>
            <consortium name="EnsemblPlants"/>
        </authorList>
    </citation>
    <scope>IDENTIFICATION</scope>
    <source>
        <strain evidence="14">subsp. vulgare</strain>
    </source>
</reference>
<evidence type="ECO:0000256" key="7">
    <source>
        <dbReference type="ARBA" id="ARBA00022840"/>
    </source>
</evidence>
<dbReference type="GO" id="GO:0005524">
    <property type="term" value="F:ATP binding"/>
    <property type="evidence" value="ECO:0007669"/>
    <property type="project" value="UniProtKB-KW"/>
</dbReference>
<keyword evidence="8" id="KW-1133">Transmembrane helix</keyword>
<evidence type="ECO:0000313" key="14">
    <source>
        <dbReference type="EnsemblPlants" id="HORVU.MOREX.r3.2HG0101620.1"/>
    </source>
</evidence>
<dbReference type="Gramene" id="HORVU.MOREX.r3.2HG0101620.1">
    <property type="protein sequence ID" value="HORVU.MOREX.r3.2HG0101620.1"/>
    <property type="gene ID" value="HORVU.MOREX.r3.2HG0101620"/>
</dbReference>
<evidence type="ECO:0000256" key="6">
    <source>
        <dbReference type="ARBA" id="ARBA00022741"/>
    </source>
</evidence>
<dbReference type="Gene3D" id="1.10.510.10">
    <property type="entry name" value="Transferase(Phosphotransferase) domain 1"/>
    <property type="match status" value="1"/>
</dbReference>
<keyword evidence="5" id="KW-0812">Transmembrane</keyword>
<dbReference type="Pfam" id="PF07714">
    <property type="entry name" value="PK_Tyr_Ser-Thr"/>
    <property type="match status" value="1"/>
</dbReference>
<reference evidence="14" key="2">
    <citation type="submission" date="2020-10" db="EMBL/GenBank/DDBJ databases">
        <authorList>
            <person name="Scholz U."/>
            <person name="Mascher M."/>
            <person name="Fiebig A."/>
        </authorList>
    </citation>
    <scope>NUCLEOTIDE SEQUENCE [LARGE SCALE GENOMIC DNA]</scope>
    <source>
        <strain evidence="14">cv. Morex</strain>
    </source>
</reference>
<evidence type="ECO:0000256" key="3">
    <source>
        <dbReference type="ARBA" id="ARBA00022527"/>
    </source>
</evidence>
<evidence type="ECO:0000256" key="1">
    <source>
        <dbReference type="ARBA" id="ARBA00004162"/>
    </source>
</evidence>
<dbReference type="EC" id="2.7.11.1" evidence="2"/>
<reference evidence="15" key="1">
    <citation type="journal article" date="2012" name="Nature">
        <title>A physical, genetic and functional sequence assembly of the barley genome.</title>
        <authorList>
            <consortium name="The International Barley Genome Sequencing Consortium"/>
            <person name="Mayer K.F."/>
            <person name="Waugh R."/>
            <person name="Brown J.W."/>
            <person name="Schulman A."/>
            <person name="Langridge P."/>
            <person name="Platzer M."/>
            <person name="Fincher G.B."/>
            <person name="Muehlbauer G.J."/>
            <person name="Sato K."/>
            <person name="Close T.J."/>
            <person name="Wise R.P."/>
            <person name="Stein N."/>
        </authorList>
    </citation>
    <scope>NUCLEOTIDE SEQUENCE [LARGE SCALE GENOMIC DNA]</scope>
    <source>
        <strain evidence="15">cv. Morex</strain>
    </source>
</reference>
<organism evidence="14 15">
    <name type="scientific">Hordeum vulgare subsp. vulgare</name>
    <name type="common">Domesticated barley</name>
    <dbReference type="NCBI Taxonomy" id="112509"/>
    <lineage>
        <taxon>Eukaryota</taxon>
        <taxon>Viridiplantae</taxon>
        <taxon>Streptophyta</taxon>
        <taxon>Embryophyta</taxon>
        <taxon>Tracheophyta</taxon>
        <taxon>Spermatophyta</taxon>
        <taxon>Magnoliopsida</taxon>
        <taxon>Liliopsida</taxon>
        <taxon>Poales</taxon>
        <taxon>Poaceae</taxon>
        <taxon>BOP clade</taxon>
        <taxon>Pooideae</taxon>
        <taxon>Triticodae</taxon>
        <taxon>Triticeae</taxon>
        <taxon>Hordeinae</taxon>
        <taxon>Hordeum</taxon>
    </lineage>
</organism>
<feature type="compositionally biased region" description="Low complexity" evidence="12">
    <location>
        <begin position="164"/>
        <end position="173"/>
    </location>
</feature>
<sequence>MGTFGYLAPEYASSGKLTEKSDVFSYSIMLLELLTGRRPADRASYGAEDCLMDWARPALSRALADGDYDKLVDERLDGDYNKTEAARVVACAAACIRHAARRRPKMSQVVKALQGEVSLETLNDGPRDGTLSSVGCMPVSDYGWSGSSSTYTVQTERIRKVALPSPEYSTEYPSPSPGFDHPSPPSSLDTNVSSSAEHVPVTNHRHRGYRQV</sequence>
<dbReference type="PANTHER" id="PTHR47982">
    <property type="entry name" value="PROLINE-RICH RECEPTOR-LIKE PROTEIN KINASE PERK4"/>
    <property type="match status" value="1"/>
</dbReference>
<keyword evidence="7" id="KW-0067">ATP-binding</keyword>
<dbReference type="PROSITE" id="PS50011">
    <property type="entry name" value="PROTEIN_KINASE_DOM"/>
    <property type="match status" value="1"/>
</dbReference>
<keyword evidence="6" id="KW-0547">Nucleotide-binding</keyword>
<dbReference type="InterPro" id="IPR000719">
    <property type="entry name" value="Prot_kinase_dom"/>
</dbReference>
<proteinExistence type="predicted"/>
<evidence type="ECO:0000256" key="4">
    <source>
        <dbReference type="ARBA" id="ARBA00022679"/>
    </source>
</evidence>
<feature type="domain" description="Protein kinase" evidence="13">
    <location>
        <begin position="1"/>
        <end position="119"/>
    </location>
</feature>
<keyword evidence="15" id="KW-1185">Reference proteome</keyword>
<evidence type="ECO:0000313" key="15">
    <source>
        <dbReference type="Proteomes" id="UP000011116"/>
    </source>
</evidence>
<dbReference type="OrthoDB" id="4062651at2759"/>
<dbReference type="EnsemblPlants" id="HORVU.MOREX.r3.2HG0101620.1">
    <property type="protein sequence ID" value="HORVU.MOREX.r3.2HG0101620.1"/>
    <property type="gene ID" value="HORVU.MOREX.r3.2HG0101620"/>
</dbReference>
<comment type="catalytic activity">
    <reaction evidence="10">
        <text>L-threonyl-[protein] + ATP = O-phospho-L-threonyl-[protein] + ADP + H(+)</text>
        <dbReference type="Rhea" id="RHEA:46608"/>
        <dbReference type="Rhea" id="RHEA-COMP:11060"/>
        <dbReference type="Rhea" id="RHEA-COMP:11605"/>
        <dbReference type="ChEBI" id="CHEBI:15378"/>
        <dbReference type="ChEBI" id="CHEBI:30013"/>
        <dbReference type="ChEBI" id="CHEBI:30616"/>
        <dbReference type="ChEBI" id="CHEBI:61977"/>
        <dbReference type="ChEBI" id="CHEBI:456216"/>
        <dbReference type="EC" id="2.7.11.1"/>
    </reaction>
</comment>
<keyword evidence="3" id="KW-0418">Kinase</keyword>
<evidence type="ECO:0000256" key="12">
    <source>
        <dbReference type="SAM" id="MobiDB-lite"/>
    </source>
</evidence>
<accession>A0A8I6XBI4</accession>
<feature type="compositionally biased region" description="Polar residues" evidence="12">
    <location>
        <begin position="186"/>
        <end position="196"/>
    </location>
</feature>
<feature type="region of interest" description="Disordered" evidence="12">
    <location>
        <begin position="164"/>
        <end position="212"/>
    </location>
</feature>
<dbReference type="SUPFAM" id="SSF56112">
    <property type="entry name" value="Protein kinase-like (PK-like)"/>
    <property type="match status" value="1"/>
</dbReference>
<evidence type="ECO:0000256" key="5">
    <source>
        <dbReference type="ARBA" id="ARBA00022692"/>
    </source>
</evidence>
<evidence type="ECO:0000256" key="8">
    <source>
        <dbReference type="ARBA" id="ARBA00022989"/>
    </source>
</evidence>
<dbReference type="RefSeq" id="XP_044964581.1">
    <property type="nucleotide sequence ID" value="XM_045108646.1"/>
</dbReference>
<dbReference type="InterPro" id="IPR011009">
    <property type="entry name" value="Kinase-like_dom_sf"/>
</dbReference>
<evidence type="ECO:0000256" key="11">
    <source>
        <dbReference type="ARBA" id="ARBA00048679"/>
    </source>
</evidence>
<dbReference type="InterPro" id="IPR001245">
    <property type="entry name" value="Ser-Thr/Tyr_kinase_cat_dom"/>
</dbReference>
<dbReference type="GO" id="GO:0005886">
    <property type="term" value="C:plasma membrane"/>
    <property type="evidence" value="ECO:0007669"/>
    <property type="project" value="UniProtKB-SubCell"/>
</dbReference>
<evidence type="ECO:0000256" key="10">
    <source>
        <dbReference type="ARBA" id="ARBA00047899"/>
    </source>
</evidence>
<name>A0A8I6XBI4_HORVV</name>
<evidence type="ECO:0000256" key="2">
    <source>
        <dbReference type="ARBA" id="ARBA00012513"/>
    </source>
</evidence>
<dbReference type="GO" id="GO:0004674">
    <property type="term" value="F:protein serine/threonine kinase activity"/>
    <property type="evidence" value="ECO:0007669"/>
    <property type="project" value="UniProtKB-KW"/>
</dbReference>
<keyword evidence="4" id="KW-0808">Transferase</keyword>
<keyword evidence="3" id="KW-0723">Serine/threonine-protein kinase</keyword>
<feature type="compositionally biased region" description="Basic residues" evidence="12">
    <location>
        <begin position="203"/>
        <end position="212"/>
    </location>
</feature>
<evidence type="ECO:0000256" key="9">
    <source>
        <dbReference type="ARBA" id="ARBA00023136"/>
    </source>
</evidence>
<dbReference type="KEGG" id="hvg:123424963"/>
<evidence type="ECO:0000259" key="13">
    <source>
        <dbReference type="PROSITE" id="PS50011"/>
    </source>
</evidence>
<keyword evidence="9" id="KW-0472">Membrane</keyword>
<gene>
    <name evidence="14" type="primary">LOC123424963</name>
</gene>
<dbReference type="AlphaFoldDB" id="A0A8I6XBI4"/>
<dbReference type="SMR" id="A0A8I6XBI4"/>
<dbReference type="GeneID" id="123424963"/>
<comment type="catalytic activity">
    <reaction evidence="11">
        <text>L-seryl-[protein] + ATP = O-phospho-L-seryl-[protein] + ADP + H(+)</text>
        <dbReference type="Rhea" id="RHEA:17989"/>
        <dbReference type="Rhea" id="RHEA-COMP:9863"/>
        <dbReference type="Rhea" id="RHEA-COMP:11604"/>
        <dbReference type="ChEBI" id="CHEBI:15378"/>
        <dbReference type="ChEBI" id="CHEBI:29999"/>
        <dbReference type="ChEBI" id="CHEBI:30616"/>
        <dbReference type="ChEBI" id="CHEBI:83421"/>
        <dbReference type="ChEBI" id="CHEBI:456216"/>
        <dbReference type="EC" id="2.7.11.1"/>
    </reaction>
</comment>
<dbReference type="InterPro" id="IPR047117">
    <property type="entry name" value="PERK1-13-like"/>
</dbReference>
<dbReference type="PANTHER" id="PTHR47982:SF10">
    <property type="entry name" value="NON-SPECIFIC SERINE_THREONINE PROTEIN KINASE"/>
    <property type="match status" value="1"/>
</dbReference>
<dbReference type="Proteomes" id="UP000011116">
    <property type="component" value="Chromosome 2H"/>
</dbReference>
<protein>
    <recommendedName>
        <fullName evidence="2">non-specific serine/threonine protein kinase</fullName>
        <ecNumber evidence="2">2.7.11.1</ecNumber>
    </recommendedName>
</protein>
<comment type="subcellular location">
    <subcellularLocation>
        <location evidence="1">Cell membrane</location>
        <topology evidence="1">Single-pass membrane protein</topology>
    </subcellularLocation>
</comment>